<feature type="binding site" evidence="5">
    <location>
        <position position="139"/>
    </location>
    <ligand>
        <name>substrate</name>
    </ligand>
</feature>
<protein>
    <submittedName>
        <fullName evidence="7">Alanine racemase</fullName>
        <ecNumber evidence="7">5.1.1.1</ecNumber>
    </submittedName>
</protein>
<gene>
    <name evidence="7" type="primary">alr</name>
    <name evidence="7" type="ORF">AB8B22_07475</name>
</gene>
<dbReference type="InterPro" id="IPR001608">
    <property type="entry name" value="Ala_racemase_N"/>
</dbReference>
<evidence type="ECO:0000259" key="6">
    <source>
        <dbReference type="SMART" id="SM01005"/>
    </source>
</evidence>
<dbReference type="PANTHER" id="PTHR30511">
    <property type="entry name" value="ALANINE RACEMASE"/>
    <property type="match status" value="1"/>
</dbReference>
<dbReference type="Pfam" id="PF00842">
    <property type="entry name" value="Ala_racemase_C"/>
    <property type="match status" value="1"/>
</dbReference>
<comment type="cofactor">
    <cofactor evidence="1 4">
        <name>pyridoxal 5'-phosphate</name>
        <dbReference type="ChEBI" id="CHEBI:597326"/>
    </cofactor>
</comment>
<evidence type="ECO:0000256" key="5">
    <source>
        <dbReference type="PIRSR" id="PIRSR600821-52"/>
    </source>
</evidence>
<dbReference type="GO" id="GO:0030170">
    <property type="term" value="F:pyridoxal phosphate binding"/>
    <property type="evidence" value="ECO:0007669"/>
    <property type="project" value="TreeGrafter"/>
</dbReference>
<evidence type="ECO:0000256" key="4">
    <source>
        <dbReference type="PIRSR" id="PIRSR600821-50"/>
    </source>
</evidence>
<evidence type="ECO:0000256" key="1">
    <source>
        <dbReference type="ARBA" id="ARBA00001933"/>
    </source>
</evidence>
<keyword evidence="2 4" id="KW-0663">Pyridoxal phosphate</keyword>
<dbReference type="PRINTS" id="PR00992">
    <property type="entry name" value="ALARACEMASE"/>
</dbReference>
<organism evidence="7">
    <name type="scientific">Leptotrichia rugosa</name>
    <dbReference type="NCBI Taxonomy" id="3239302"/>
    <lineage>
        <taxon>Bacteria</taxon>
        <taxon>Fusobacteriati</taxon>
        <taxon>Fusobacteriota</taxon>
        <taxon>Fusobacteriia</taxon>
        <taxon>Fusobacteriales</taxon>
        <taxon>Leptotrichiaceae</taxon>
        <taxon>Leptotrichia</taxon>
    </lineage>
</organism>
<dbReference type="InterPro" id="IPR009006">
    <property type="entry name" value="Ala_racemase/Decarboxylase_C"/>
</dbReference>
<dbReference type="InterPro" id="IPR000821">
    <property type="entry name" value="Ala_racemase"/>
</dbReference>
<sequence length="379" mass="44009">MLVNLKINSSSIKKNLEKIRSINENVICVIKDDAYGLKIEKILPILIKNNCNYFAVAYLEEAMKVFEILKKLDKKNSCNVMTLNYVEPQKLEIAIKNGFEITVFSKKQFYDYIDILNNLKNNVCLRLRIHIKINSGMNRLGFDENEVFEIIKEIKKINSEFLKNKKFKLEIISIFSHISEAENKTETEKQVKKFEKILKIFDDNKIKYKYRHLQASPLLFKYEKKYNYDFCRVGMAIYGLEPLSYDVGLESAILVESKIINIREVKKDEKVSYGNKGILKRDSKVGIVAIGYAHGLPKQIENKKNCAYVLVNDKKANILGEICMDMIFIDLTDIQDVKIGDEVLIVGNKKSWKNKITLRQMAKWANTIQDDVLTNFKID</sequence>
<accession>A0AB39VG32</accession>
<dbReference type="RefSeq" id="WP_369710641.1">
    <property type="nucleotide sequence ID" value="NZ_CP165644.1"/>
</dbReference>
<dbReference type="Pfam" id="PF01168">
    <property type="entry name" value="Ala_racemase_N"/>
    <property type="match status" value="1"/>
</dbReference>
<dbReference type="InterPro" id="IPR029066">
    <property type="entry name" value="PLP-binding_barrel"/>
</dbReference>
<dbReference type="Gene3D" id="2.40.37.10">
    <property type="entry name" value="Lyase, Ornithine Decarboxylase, Chain A, domain 1"/>
    <property type="match status" value="1"/>
</dbReference>
<evidence type="ECO:0000313" key="7">
    <source>
        <dbReference type="EMBL" id="XDU66257.1"/>
    </source>
</evidence>
<dbReference type="Gene3D" id="3.20.20.10">
    <property type="entry name" value="Alanine racemase"/>
    <property type="match status" value="1"/>
</dbReference>
<dbReference type="CDD" id="cd00430">
    <property type="entry name" value="PLPDE_III_AR"/>
    <property type="match status" value="1"/>
</dbReference>
<feature type="binding site" evidence="5">
    <location>
        <position position="324"/>
    </location>
    <ligand>
        <name>substrate</name>
    </ligand>
</feature>
<dbReference type="AlphaFoldDB" id="A0AB39VG32"/>
<dbReference type="GO" id="GO:0005829">
    <property type="term" value="C:cytosol"/>
    <property type="evidence" value="ECO:0007669"/>
    <property type="project" value="TreeGrafter"/>
</dbReference>
<dbReference type="SUPFAM" id="SSF51419">
    <property type="entry name" value="PLP-binding barrel"/>
    <property type="match status" value="1"/>
</dbReference>
<feature type="domain" description="Alanine racemase C-terminal" evidence="6">
    <location>
        <begin position="252"/>
        <end position="378"/>
    </location>
</feature>
<dbReference type="SUPFAM" id="SSF50621">
    <property type="entry name" value="Alanine racemase C-terminal domain-like"/>
    <property type="match status" value="1"/>
</dbReference>
<dbReference type="EMBL" id="CP165644">
    <property type="protein sequence ID" value="XDU66257.1"/>
    <property type="molecule type" value="Genomic_DNA"/>
</dbReference>
<feature type="modified residue" description="N6-(pyridoxal phosphate)lysine" evidence="4">
    <location>
        <position position="31"/>
    </location>
</feature>
<dbReference type="InterPro" id="IPR011079">
    <property type="entry name" value="Ala_racemase_C"/>
</dbReference>
<dbReference type="NCBIfam" id="TIGR00492">
    <property type="entry name" value="alr"/>
    <property type="match status" value="1"/>
</dbReference>
<dbReference type="EC" id="5.1.1.1" evidence="7"/>
<dbReference type="KEGG" id="lrug:AB8B22_07475"/>
<dbReference type="SMART" id="SM01005">
    <property type="entry name" value="Ala_racemase_C"/>
    <property type="match status" value="1"/>
</dbReference>
<keyword evidence="3 7" id="KW-0413">Isomerase</keyword>
<evidence type="ECO:0000256" key="3">
    <source>
        <dbReference type="ARBA" id="ARBA00023235"/>
    </source>
</evidence>
<evidence type="ECO:0000256" key="2">
    <source>
        <dbReference type="ARBA" id="ARBA00022898"/>
    </source>
</evidence>
<dbReference type="GO" id="GO:0008784">
    <property type="term" value="F:alanine racemase activity"/>
    <property type="evidence" value="ECO:0007669"/>
    <property type="project" value="UniProtKB-EC"/>
</dbReference>
<reference evidence="7" key="1">
    <citation type="submission" date="2024-07" db="EMBL/GenBank/DDBJ databases">
        <authorList>
            <person name="Li X.-J."/>
            <person name="Wang X."/>
        </authorList>
    </citation>
    <scope>NUCLEOTIDE SEQUENCE</scope>
    <source>
        <strain evidence="7">HSP-334</strain>
    </source>
</reference>
<proteinExistence type="predicted"/>
<dbReference type="PANTHER" id="PTHR30511:SF0">
    <property type="entry name" value="ALANINE RACEMASE, CATABOLIC-RELATED"/>
    <property type="match status" value="1"/>
</dbReference>
<name>A0AB39VG32_9FUSO</name>
<dbReference type="GO" id="GO:0030632">
    <property type="term" value="P:D-alanine biosynthetic process"/>
    <property type="evidence" value="ECO:0007669"/>
    <property type="project" value="TreeGrafter"/>
</dbReference>